<feature type="compositionally biased region" description="Pro residues" evidence="1">
    <location>
        <begin position="53"/>
        <end position="66"/>
    </location>
</feature>
<gene>
    <name evidence="2" type="ORF">EAH73_16700</name>
</gene>
<protein>
    <submittedName>
        <fullName evidence="2">Uncharacterized protein</fullName>
    </submittedName>
</protein>
<comment type="caution">
    <text evidence="2">The sequence shown here is derived from an EMBL/GenBank/DDBJ whole genome shotgun (WGS) entry which is preliminary data.</text>
</comment>
<keyword evidence="3" id="KW-1185">Reference proteome</keyword>
<evidence type="ECO:0000313" key="3">
    <source>
        <dbReference type="Proteomes" id="UP000317646"/>
    </source>
</evidence>
<name>A0A502GNF6_9BACT</name>
<feature type="region of interest" description="Disordered" evidence="1">
    <location>
        <begin position="42"/>
        <end position="66"/>
    </location>
</feature>
<dbReference type="OrthoDB" id="887275at2"/>
<proteinExistence type="predicted"/>
<dbReference type="AlphaFoldDB" id="A0A502GNF6"/>
<dbReference type="RefSeq" id="WP_140468587.1">
    <property type="nucleotide sequence ID" value="NZ_RCYZ01000007.1"/>
</dbReference>
<reference evidence="2 3" key="1">
    <citation type="journal article" date="2019" name="Environ. Microbiol.">
        <title>Species interactions and distinct microbial communities in high Arctic permafrost affected cryosols are associated with the CH4 and CO2 gas fluxes.</title>
        <authorList>
            <person name="Altshuler I."/>
            <person name="Hamel J."/>
            <person name="Turney S."/>
            <person name="Magnuson E."/>
            <person name="Levesque R."/>
            <person name="Greer C."/>
            <person name="Whyte L.G."/>
        </authorList>
    </citation>
    <scope>NUCLEOTIDE SEQUENCE [LARGE SCALE GENOMIC DNA]</scope>
    <source>
        <strain evidence="2 3">S9.2P</strain>
    </source>
</reference>
<sequence length="66" mass="6655">MKFFLSFVAVLVAILLFERFFPSAAPINPVLPVGPQVEVSGHGADVPVGPGAPVGPGPGAPVPPPQ</sequence>
<organism evidence="2 3">
    <name type="scientific">Hymenobacter nivis</name>
    <dbReference type="NCBI Taxonomy" id="1850093"/>
    <lineage>
        <taxon>Bacteria</taxon>
        <taxon>Pseudomonadati</taxon>
        <taxon>Bacteroidota</taxon>
        <taxon>Cytophagia</taxon>
        <taxon>Cytophagales</taxon>
        <taxon>Hymenobacteraceae</taxon>
        <taxon>Hymenobacter</taxon>
    </lineage>
</organism>
<accession>A0A502GNF6</accession>
<dbReference type="Proteomes" id="UP000317646">
    <property type="component" value="Unassembled WGS sequence"/>
</dbReference>
<evidence type="ECO:0000256" key="1">
    <source>
        <dbReference type="SAM" id="MobiDB-lite"/>
    </source>
</evidence>
<dbReference type="EMBL" id="RCYZ01000007">
    <property type="protein sequence ID" value="TPG63689.1"/>
    <property type="molecule type" value="Genomic_DNA"/>
</dbReference>
<evidence type="ECO:0000313" key="2">
    <source>
        <dbReference type="EMBL" id="TPG63689.1"/>
    </source>
</evidence>